<evidence type="ECO:0008006" key="3">
    <source>
        <dbReference type="Google" id="ProtNLM"/>
    </source>
</evidence>
<sequence>MKGLYLFFAFLAVFSISSCKSVIPPTVSQTALVENTEYQDEYIKLEKCKYVANEGKIQIYYPQLRGLNDSSYEKIVNDALYIYALNDYFDNWTISNLSLQVDYSIHYMDKNYISIEFTGKGDTDGSRVSYVQYGVNLDLHQIDYLPNLYRIGISDIVDIQSLYDAISNGSYKYIGIIEDESDTYSGEDFAQMFQTSLKNQQYNNKELTNFFFDEDGIILLIDDRYPHKLKVAFNSIKSNLGLEKMK</sequence>
<organism evidence="2">
    <name type="scientific">Lacrimispora sp. BS-2</name>
    <dbReference type="NCBI Taxonomy" id="3151850"/>
    <lineage>
        <taxon>Bacteria</taxon>
        <taxon>Bacillati</taxon>
        <taxon>Bacillota</taxon>
        <taxon>Clostridia</taxon>
        <taxon>Lachnospirales</taxon>
        <taxon>Lachnospiraceae</taxon>
        <taxon>Lacrimispora</taxon>
    </lineage>
</organism>
<dbReference type="AlphaFoldDB" id="A0AAU7PJY0"/>
<dbReference type="PROSITE" id="PS51257">
    <property type="entry name" value="PROKAR_LIPOPROTEIN"/>
    <property type="match status" value="1"/>
</dbReference>
<dbReference type="RefSeq" id="WP_349944239.1">
    <property type="nucleotide sequence ID" value="NZ_CP157940.1"/>
</dbReference>
<name>A0AAU7PJY0_9FIRM</name>
<feature type="chain" id="PRO_5043347057" description="DUF4163 domain-containing protein" evidence="1">
    <location>
        <begin position="22"/>
        <end position="246"/>
    </location>
</feature>
<dbReference type="EMBL" id="CP157940">
    <property type="protein sequence ID" value="XBS52644.1"/>
    <property type="molecule type" value="Genomic_DNA"/>
</dbReference>
<feature type="signal peptide" evidence="1">
    <location>
        <begin position="1"/>
        <end position="21"/>
    </location>
</feature>
<protein>
    <recommendedName>
        <fullName evidence="3">DUF4163 domain-containing protein</fullName>
    </recommendedName>
</protein>
<evidence type="ECO:0000313" key="2">
    <source>
        <dbReference type="EMBL" id="XBS52644.1"/>
    </source>
</evidence>
<evidence type="ECO:0000256" key="1">
    <source>
        <dbReference type="SAM" id="SignalP"/>
    </source>
</evidence>
<accession>A0AAU7PJY0</accession>
<proteinExistence type="predicted"/>
<gene>
    <name evidence="2" type="ORF">ABFV83_12425</name>
</gene>
<dbReference type="Gene3D" id="3.30.565.40">
    <property type="entry name" value="Fervidobacterium nodosum Rt17-B1 like"/>
    <property type="match status" value="1"/>
</dbReference>
<keyword evidence="1" id="KW-0732">Signal</keyword>
<reference evidence="2" key="1">
    <citation type="submission" date="2024-06" db="EMBL/GenBank/DDBJ databases">
        <title>Lacrimispora cavernae sp. nov., a novel anaerobe isolated from bat guano pile inside a cave.</title>
        <authorList>
            <person name="Miller S.L."/>
            <person name="Lu N."/>
            <person name="King J."/>
            <person name="Sankaranarayanan K."/>
            <person name="Lawson P.A."/>
        </authorList>
    </citation>
    <scope>NUCLEOTIDE SEQUENCE</scope>
    <source>
        <strain evidence="2">BS-2</strain>
    </source>
</reference>